<evidence type="ECO:0000256" key="1">
    <source>
        <dbReference type="SAM" id="MobiDB-lite"/>
    </source>
</evidence>
<evidence type="ECO:0000313" key="3">
    <source>
        <dbReference type="Proteomes" id="UP001595630"/>
    </source>
</evidence>
<accession>A0ABV7T1R3</accession>
<name>A0ABV7T1R3_9GAMM</name>
<organism evidence="2 3">
    <name type="scientific">Stutzerimonas tarimensis</name>
    <dbReference type="NCBI Taxonomy" id="1507735"/>
    <lineage>
        <taxon>Bacteria</taxon>
        <taxon>Pseudomonadati</taxon>
        <taxon>Pseudomonadota</taxon>
        <taxon>Gammaproteobacteria</taxon>
        <taxon>Pseudomonadales</taxon>
        <taxon>Pseudomonadaceae</taxon>
        <taxon>Stutzerimonas</taxon>
    </lineage>
</organism>
<protein>
    <submittedName>
        <fullName evidence="2">Uncharacterized protein</fullName>
    </submittedName>
</protein>
<feature type="region of interest" description="Disordered" evidence="1">
    <location>
        <begin position="83"/>
        <end position="105"/>
    </location>
</feature>
<gene>
    <name evidence="2" type="ORF">ACFOMF_00255</name>
</gene>
<reference evidence="3" key="1">
    <citation type="journal article" date="2019" name="Int. J. Syst. Evol. Microbiol.">
        <title>The Global Catalogue of Microorganisms (GCM) 10K type strain sequencing project: providing services to taxonomists for standard genome sequencing and annotation.</title>
        <authorList>
            <consortium name="The Broad Institute Genomics Platform"/>
            <consortium name="The Broad Institute Genome Sequencing Center for Infectious Disease"/>
            <person name="Wu L."/>
            <person name="Ma J."/>
        </authorList>
    </citation>
    <scope>NUCLEOTIDE SEQUENCE [LARGE SCALE GENOMIC DNA]</scope>
    <source>
        <strain evidence="3">KCTC 42447</strain>
    </source>
</reference>
<dbReference type="Proteomes" id="UP001595630">
    <property type="component" value="Unassembled WGS sequence"/>
</dbReference>
<comment type="caution">
    <text evidence="2">The sequence shown here is derived from an EMBL/GenBank/DDBJ whole genome shotgun (WGS) entry which is preliminary data.</text>
</comment>
<evidence type="ECO:0000313" key="2">
    <source>
        <dbReference type="EMBL" id="MFC3606221.1"/>
    </source>
</evidence>
<dbReference type="EMBL" id="JBHRXZ010000001">
    <property type="protein sequence ID" value="MFC3606221.1"/>
    <property type="molecule type" value="Genomic_DNA"/>
</dbReference>
<sequence length="105" mass="12122">MTLQKQEARFILEHSFLPLESKCLDDEEGLRLVVVLDRANGRYLEKPLPSMNSRRDLLKTIFDTRRELLILVRSGQLDGVLFSDGVDTHPFTPATRQDPPQRRFG</sequence>
<keyword evidence="3" id="KW-1185">Reference proteome</keyword>
<dbReference type="RefSeq" id="WP_386360021.1">
    <property type="nucleotide sequence ID" value="NZ_JBHRXZ010000001.1"/>
</dbReference>
<proteinExistence type="predicted"/>